<feature type="binding site" evidence="3">
    <location>
        <position position="58"/>
    </location>
    <ligand>
        <name>substrate</name>
    </ligand>
</feature>
<dbReference type="GO" id="GO:0016791">
    <property type="term" value="F:phosphatase activity"/>
    <property type="evidence" value="ECO:0007669"/>
    <property type="project" value="TreeGrafter"/>
</dbReference>
<organism evidence="4 5">
    <name type="scientific">Tectimicrobiota bacterium</name>
    <dbReference type="NCBI Taxonomy" id="2528274"/>
    <lineage>
        <taxon>Bacteria</taxon>
        <taxon>Pseudomonadati</taxon>
        <taxon>Nitrospinota/Tectimicrobiota group</taxon>
        <taxon>Candidatus Tectimicrobiota</taxon>
    </lineage>
</organism>
<protein>
    <submittedName>
        <fullName evidence="4">Histidine phosphatase family protein</fullName>
    </submittedName>
</protein>
<dbReference type="PANTHER" id="PTHR48100:SF1">
    <property type="entry name" value="HISTIDINE PHOSPHATASE FAMILY PROTEIN-RELATED"/>
    <property type="match status" value="1"/>
</dbReference>
<proteinExistence type="predicted"/>
<dbReference type="InterPro" id="IPR029033">
    <property type="entry name" value="His_PPase_superfam"/>
</dbReference>
<dbReference type="PANTHER" id="PTHR48100">
    <property type="entry name" value="BROAD-SPECIFICITY PHOSPHATASE YOR283W-RELATED"/>
    <property type="match status" value="1"/>
</dbReference>
<evidence type="ECO:0000256" key="2">
    <source>
        <dbReference type="ARBA" id="ARBA00023235"/>
    </source>
</evidence>
<keyword evidence="2" id="KW-0413">Isomerase</keyword>
<dbReference type="Proteomes" id="UP000772181">
    <property type="component" value="Unassembled WGS sequence"/>
</dbReference>
<dbReference type="SMART" id="SM00855">
    <property type="entry name" value="PGAM"/>
    <property type="match status" value="1"/>
</dbReference>
<dbReference type="Gene3D" id="3.40.50.1240">
    <property type="entry name" value="Phosphoglycerate mutase-like"/>
    <property type="match status" value="1"/>
</dbReference>
<gene>
    <name evidence="4" type="ORF">HY730_05180</name>
</gene>
<dbReference type="EMBL" id="JACQWF010000236">
    <property type="protein sequence ID" value="MBI4595756.1"/>
    <property type="molecule type" value="Genomic_DNA"/>
</dbReference>
<dbReference type="GO" id="GO:0005737">
    <property type="term" value="C:cytoplasm"/>
    <property type="evidence" value="ECO:0007669"/>
    <property type="project" value="TreeGrafter"/>
</dbReference>
<dbReference type="Pfam" id="PF00300">
    <property type="entry name" value="His_Phos_1"/>
    <property type="match status" value="1"/>
</dbReference>
<dbReference type="InterPro" id="IPR001345">
    <property type="entry name" value="PG/BPGM_mutase_AS"/>
</dbReference>
<dbReference type="InterPro" id="IPR013078">
    <property type="entry name" value="His_Pase_superF_clade-1"/>
</dbReference>
<dbReference type="PROSITE" id="PS00175">
    <property type="entry name" value="PG_MUTASE"/>
    <property type="match status" value="1"/>
</dbReference>
<evidence type="ECO:0000313" key="5">
    <source>
        <dbReference type="Proteomes" id="UP000772181"/>
    </source>
</evidence>
<name>A0A933LQW8_UNCTE</name>
<dbReference type="SUPFAM" id="SSF53254">
    <property type="entry name" value="Phosphoglycerate mutase-like"/>
    <property type="match status" value="1"/>
</dbReference>
<evidence type="ECO:0000313" key="4">
    <source>
        <dbReference type="EMBL" id="MBI4595756.1"/>
    </source>
</evidence>
<dbReference type="CDD" id="cd07067">
    <property type="entry name" value="HP_PGM_like"/>
    <property type="match status" value="1"/>
</dbReference>
<dbReference type="PIRSF" id="PIRSF000709">
    <property type="entry name" value="6PFK_2-Ptase"/>
    <property type="match status" value="1"/>
</dbReference>
<dbReference type="AlphaFoldDB" id="A0A933LQW8"/>
<accession>A0A933LQW8</accession>
<dbReference type="InterPro" id="IPR050275">
    <property type="entry name" value="PGM_Phosphatase"/>
</dbReference>
<sequence length="212" mass="24260">MMKLYLIRHGQTEWNQQEIFRGLADVALDQEGRREARALAKRLQGTEIAAIFSSPLMRAKETADIIGNVIGLETVVSNELIDINCGNWQGVTLQEVKQKYYPLYQSWLQEPENFTFPLGEGLSEVRKRTIPFLKGLIERFPQKEIAVVSHRVINKIIICALLDLPNSKFWSIKQDTAALNLLELSPTEAHLMFLNDTCHLREIHLGTDKLDF</sequence>
<reference evidence="4" key="1">
    <citation type="submission" date="2020-07" db="EMBL/GenBank/DDBJ databases">
        <title>Huge and variable diversity of episymbiotic CPR bacteria and DPANN archaea in groundwater ecosystems.</title>
        <authorList>
            <person name="He C.Y."/>
            <person name="Keren R."/>
            <person name="Whittaker M."/>
            <person name="Farag I.F."/>
            <person name="Doudna J."/>
            <person name="Cate J.H.D."/>
            <person name="Banfield J.F."/>
        </authorList>
    </citation>
    <scope>NUCLEOTIDE SEQUENCE</scope>
    <source>
        <strain evidence="4">NC_groundwater_1482_Ag_S-0.65um_47_24</strain>
    </source>
</reference>
<comment type="caution">
    <text evidence="4">The sequence shown here is derived from an EMBL/GenBank/DDBJ whole genome shotgun (WGS) entry which is preliminary data.</text>
</comment>
<feature type="binding site" evidence="3">
    <location>
        <begin position="8"/>
        <end position="15"/>
    </location>
    <ligand>
        <name>substrate</name>
    </ligand>
</feature>
<evidence type="ECO:0000256" key="3">
    <source>
        <dbReference type="PIRSR" id="PIRSR613078-2"/>
    </source>
</evidence>
<evidence type="ECO:0000256" key="1">
    <source>
        <dbReference type="ARBA" id="ARBA00023152"/>
    </source>
</evidence>
<keyword evidence="1" id="KW-0324">Glycolysis</keyword>